<gene>
    <name evidence="1" type="ORF">CA984_03395</name>
</gene>
<protein>
    <submittedName>
        <fullName evidence="1">Uncharacterized protein</fullName>
    </submittedName>
</protein>
<comment type="caution">
    <text evidence="1">The sequence shown here is derived from an EMBL/GenBank/DDBJ whole genome shotgun (WGS) entry which is preliminary data.</text>
</comment>
<dbReference type="EMBL" id="NGFP01000008">
    <property type="protein sequence ID" value="OUC99430.1"/>
    <property type="molecule type" value="Genomic_DNA"/>
</dbReference>
<evidence type="ECO:0000313" key="1">
    <source>
        <dbReference type="EMBL" id="OUC99430.1"/>
    </source>
</evidence>
<keyword evidence="2" id="KW-1185">Reference proteome</keyword>
<proteinExistence type="predicted"/>
<name>A0A243RW70_9ACTN</name>
<dbReference type="Proteomes" id="UP000194761">
    <property type="component" value="Unassembled WGS sequence"/>
</dbReference>
<accession>A0A243RW70</accession>
<sequence length="114" mass="12572">MVAIPSETARSDAPRAACAAAERLRTELAALGVRADVHVGYGVALVSVWRELLVWTDGTVYRWWTGHLSPKTRRRLYTAYGVDNPATAARCVAHRREELQRAHTPSESIAGQMS</sequence>
<dbReference type="AlphaFoldDB" id="A0A243RW70"/>
<organism evidence="1 2">
    <name type="scientific">Streptosporangium minutum</name>
    <dbReference type="NCBI Taxonomy" id="569862"/>
    <lineage>
        <taxon>Bacteria</taxon>
        <taxon>Bacillati</taxon>
        <taxon>Actinomycetota</taxon>
        <taxon>Actinomycetes</taxon>
        <taxon>Streptosporangiales</taxon>
        <taxon>Streptosporangiaceae</taxon>
        <taxon>Streptosporangium</taxon>
    </lineage>
</organism>
<evidence type="ECO:0000313" key="2">
    <source>
        <dbReference type="Proteomes" id="UP000194761"/>
    </source>
</evidence>
<reference evidence="1 2" key="1">
    <citation type="submission" date="2017-05" db="EMBL/GenBank/DDBJ databases">
        <title>Biotechnological potential of actinobacteria isolated from South African environments.</title>
        <authorList>
            <person name="Le Roes-Hill M."/>
            <person name="Prins A."/>
            <person name="Durrell K.A."/>
        </authorList>
    </citation>
    <scope>NUCLEOTIDE SEQUENCE [LARGE SCALE GENOMIC DNA]</scope>
    <source>
        <strain evidence="1">M26</strain>
    </source>
</reference>